<dbReference type="GO" id="GO:0016491">
    <property type="term" value="F:oxidoreductase activity"/>
    <property type="evidence" value="ECO:0007669"/>
    <property type="project" value="UniProtKB-KW"/>
</dbReference>
<proteinExistence type="predicted"/>
<dbReference type="PANTHER" id="PTHR42947:SF1">
    <property type="entry name" value="COB--COM HETERODISULFIDE REDUCTASE SUBUNIT B 1"/>
    <property type="match status" value="1"/>
</dbReference>
<feature type="domain" description="Cysteine-rich" evidence="2">
    <location>
        <begin position="76"/>
        <end position="163"/>
    </location>
</feature>
<keyword evidence="1" id="KW-0560">Oxidoreductase</keyword>
<dbReference type="EMBL" id="BART01004814">
    <property type="protein sequence ID" value="GAG57279.1"/>
    <property type="molecule type" value="Genomic_DNA"/>
</dbReference>
<dbReference type="InterPro" id="IPR004017">
    <property type="entry name" value="Cys_rich_dom"/>
</dbReference>
<protein>
    <recommendedName>
        <fullName evidence="2">Cysteine-rich domain-containing protein</fullName>
    </recommendedName>
</protein>
<evidence type="ECO:0000256" key="1">
    <source>
        <dbReference type="ARBA" id="ARBA00023002"/>
    </source>
</evidence>
<feature type="non-terminal residue" evidence="3">
    <location>
        <position position="1"/>
    </location>
</feature>
<gene>
    <name evidence="3" type="ORF">S01H4_11723</name>
</gene>
<dbReference type="AlphaFoldDB" id="X0YLV8"/>
<name>X0YLV8_9ZZZZ</name>
<dbReference type="Gene3D" id="1.20.1050.140">
    <property type="match status" value="1"/>
</dbReference>
<sequence length="221" mass="24819">CTLCSSCTSVLTEVNKELNENKEFRNKINNELKKIGKEFKPGVNIKHFSRVLFEDIGIENIIGKVKKNLKDLRLSIHYGCHYLRPSDIYKNFDDAENPTTIDQLVTATGATVVNYKNKLSCCGGAILGVEQDIALSMAKQKLDYVCLKNVDALVTCCPFCTVMYQDNQRKIEANFNVEYSLPILFFPQVLGLAFGIDPKKLGFRLNKIKATALLEKIGAEQ</sequence>
<evidence type="ECO:0000313" key="3">
    <source>
        <dbReference type="EMBL" id="GAG57279.1"/>
    </source>
</evidence>
<accession>X0YLV8</accession>
<dbReference type="PANTHER" id="PTHR42947">
    <property type="entry name" value="COB--COM HETERODISULFIDE REDUCTASE SUBUNIT B 1"/>
    <property type="match status" value="1"/>
</dbReference>
<dbReference type="Pfam" id="PF02754">
    <property type="entry name" value="CCG"/>
    <property type="match status" value="1"/>
</dbReference>
<organism evidence="3">
    <name type="scientific">marine sediment metagenome</name>
    <dbReference type="NCBI Taxonomy" id="412755"/>
    <lineage>
        <taxon>unclassified sequences</taxon>
        <taxon>metagenomes</taxon>
        <taxon>ecological metagenomes</taxon>
    </lineage>
</organism>
<reference evidence="3" key="1">
    <citation type="journal article" date="2014" name="Front. Microbiol.">
        <title>High frequency of phylogenetically diverse reductive dehalogenase-homologous genes in deep subseafloor sedimentary metagenomes.</title>
        <authorList>
            <person name="Kawai M."/>
            <person name="Futagami T."/>
            <person name="Toyoda A."/>
            <person name="Takaki Y."/>
            <person name="Nishi S."/>
            <person name="Hori S."/>
            <person name="Arai W."/>
            <person name="Tsubouchi T."/>
            <person name="Morono Y."/>
            <person name="Uchiyama I."/>
            <person name="Ito T."/>
            <person name="Fujiyama A."/>
            <person name="Inagaki F."/>
            <person name="Takami H."/>
        </authorList>
    </citation>
    <scope>NUCLEOTIDE SEQUENCE</scope>
    <source>
        <strain evidence="3">Expedition CK06-06</strain>
    </source>
</reference>
<comment type="caution">
    <text evidence="3">The sequence shown here is derived from an EMBL/GenBank/DDBJ whole genome shotgun (WGS) entry which is preliminary data.</text>
</comment>
<evidence type="ECO:0000259" key="2">
    <source>
        <dbReference type="Pfam" id="PF02754"/>
    </source>
</evidence>
<dbReference type="InterPro" id="IPR051278">
    <property type="entry name" value="HdrB/HdrD_reductase"/>
</dbReference>
<dbReference type="Gene3D" id="3.40.50.11810">
    <property type="match status" value="1"/>
</dbReference>